<dbReference type="AlphaFoldDB" id="A0AAI8W0Y9"/>
<accession>A0AAI8W0Y9</accession>
<proteinExistence type="predicted"/>
<evidence type="ECO:0000256" key="3">
    <source>
        <dbReference type="SAM" id="Phobius"/>
    </source>
</evidence>
<keyword evidence="3" id="KW-0472">Membrane</keyword>
<reference evidence="4" key="1">
    <citation type="submission" date="2023-10" db="EMBL/GenBank/DDBJ databases">
        <authorList>
            <person name="Hackl T."/>
        </authorList>
    </citation>
    <scope>NUCLEOTIDE SEQUENCE</scope>
</reference>
<feature type="compositionally biased region" description="Acidic residues" evidence="2">
    <location>
        <begin position="412"/>
        <end position="422"/>
    </location>
</feature>
<dbReference type="GO" id="GO:0008270">
    <property type="term" value="F:zinc ion binding"/>
    <property type="evidence" value="ECO:0007669"/>
    <property type="project" value="InterPro"/>
</dbReference>
<feature type="region of interest" description="Disordered" evidence="2">
    <location>
        <begin position="205"/>
        <end position="238"/>
    </location>
</feature>
<dbReference type="GO" id="GO:0000981">
    <property type="term" value="F:DNA-binding transcription factor activity, RNA polymerase II-specific"/>
    <property type="evidence" value="ECO:0007669"/>
    <property type="project" value="InterPro"/>
</dbReference>
<feature type="region of interest" description="Disordered" evidence="2">
    <location>
        <begin position="412"/>
        <end position="433"/>
    </location>
</feature>
<dbReference type="EMBL" id="CAUWAG010000020">
    <property type="protein sequence ID" value="CAJ2514068.1"/>
    <property type="molecule type" value="Genomic_DNA"/>
</dbReference>
<comment type="caution">
    <text evidence="4">The sequence shown here is derived from an EMBL/GenBank/DDBJ whole genome shotgun (WGS) entry which is preliminary data.</text>
</comment>
<keyword evidence="5" id="KW-1185">Reference proteome</keyword>
<protein>
    <submittedName>
        <fullName evidence="4">Uu.00g021870.m01.CDS01</fullName>
    </submittedName>
</protein>
<gene>
    <name evidence="4" type="ORF">KHLLAP_LOCUS14536</name>
</gene>
<organism evidence="4 5">
    <name type="scientific">Anthostomella pinea</name>
    <dbReference type="NCBI Taxonomy" id="933095"/>
    <lineage>
        <taxon>Eukaryota</taxon>
        <taxon>Fungi</taxon>
        <taxon>Dikarya</taxon>
        <taxon>Ascomycota</taxon>
        <taxon>Pezizomycotina</taxon>
        <taxon>Sordariomycetes</taxon>
        <taxon>Xylariomycetidae</taxon>
        <taxon>Xylariales</taxon>
        <taxon>Xylariaceae</taxon>
        <taxon>Anthostomella</taxon>
    </lineage>
</organism>
<dbReference type="Proteomes" id="UP001295740">
    <property type="component" value="Unassembled WGS sequence"/>
</dbReference>
<name>A0AAI8W0Y9_9PEZI</name>
<evidence type="ECO:0000256" key="1">
    <source>
        <dbReference type="ARBA" id="ARBA00023242"/>
    </source>
</evidence>
<feature type="region of interest" description="Disordered" evidence="2">
    <location>
        <begin position="330"/>
        <end position="364"/>
    </location>
</feature>
<dbReference type="InterPro" id="IPR001138">
    <property type="entry name" value="Zn2Cys6_DnaBD"/>
</dbReference>
<dbReference type="CDD" id="cd00067">
    <property type="entry name" value="GAL4"/>
    <property type="match status" value="1"/>
</dbReference>
<sequence>MKSLNHMAARIGWREALAFALTAAVLHIIYNLYFHPLAKFAGPFWARSSLVSTLGGFDFERGAYPLTGRNSCGGFGIPCADDHIAYSKKRTGNMVRPGFRVTPNELSFASTSSWKAIYGYPTPGVEQLIMGELYDIFGGAYKTGCIDSKRNPTVHACKKNLTAAFAAKALATQEPIVQVKCTGQLSGCQRCETLDIECTYTTGTGKKRHNSLNEGTKKDDEPMNRPPQPTEQTETSGMAIESQRPLPDAMSISDVTFADIVEPGGAPSTFTEDIEQWSLFSAFDSDPKLAASITDAFMFPSASGTSHDVDMSFWGDHPPVSTTETMSSTMTYQNRSTPGGTSTGSTAVGSHGQTNTPAEPVHEPEIETRTQADPQLGTVSTGQGQIPYLEQKACSCLQRIFFLINELETDLTNVDDDDDDNGNELGRGSQHTKRGLESAMGLLKEALLYGDSMRQCHQCSHRTETRMLLLLLANRLVVLCGDMVSAYQNATNHTSCRIPAATHEPAITIMVGEYEVKSDAERSVVLRELVAFQLRALYSFVISLAGSHQQHGTGFDAAKNKVADLLRRLHTSSLVLPAQPPK</sequence>
<evidence type="ECO:0000256" key="2">
    <source>
        <dbReference type="SAM" id="MobiDB-lite"/>
    </source>
</evidence>
<feature type="transmembrane region" description="Helical" evidence="3">
    <location>
        <begin position="12"/>
        <end position="33"/>
    </location>
</feature>
<feature type="compositionally biased region" description="Low complexity" evidence="2">
    <location>
        <begin position="330"/>
        <end position="350"/>
    </location>
</feature>
<keyword evidence="3" id="KW-1133">Transmembrane helix</keyword>
<evidence type="ECO:0000313" key="4">
    <source>
        <dbReference type="EMBL" id="CAJ2514068.1"/>
    </source>
</evidence>
<keyword evidence="3" id="KW-0812">Transmembrane</keyword>
<evidence type="ECO:0000313" key="5">
    <source>
        <dbReference type="Proteomes" id="UP001295740"/>
    </source>
</evidence>
<keyword evidence="1" id="KW-0539">Nucleus</keyword>